<dbReference type="Proteomes" id="UP001432062">
    <property type="component" value="Chromosome"/>
</dbReference>
<dbReference type="EMBL" id="CP109441">
    <property type="protein sequence ID" value="WUV47997.1"/>
    <property type="molecule type" value="Genomic_DNA"/>
</dbReference>
<name>A0ABZ1YXH2_9NOCA</name>
<evidence type="ECO:0000313" key="2">
    <source>
        <dbReference type="EMBL" id="WUV47997.1"/>
    </source>
</evidence>
<evidence type="ECO:0000313" key="3">
    <source>
        <dbReference type="Proteomes" id="UP001432062"/>
    </source>
</evidence>
<proteinExistence type="predicted"/>
<reference evidence="2" key="1">
    <citation type="submission" date="2022-10" db="EMBL/GenBank/DDBJ databases">
        <title>The complete genomes of actinobacterial strains from the NBC collection.</title>
        <authorList>
            <person name="Joergensen T.S."/>
            <person name="Alvarez Arevalo M."/>
            <person name="Sterndorff E.B."/>
            <person name="Faurdal D."/>
            <person name="Vuksanovic O."/>
            <person name="Mourched A.-S."/>
            <person name="Charusanti P."/>
            <person name="Shaw S."/>
            <person name="Blin K."/>
            <person name="Weber T."/>
        </authorList>
    </citation>
    <scope>NUCLEOTIDE SEQUENCE</scope>
    <source>
        <strain evidence="2">NBC_01482</strain>
    </source>
</reference>
<accession>A0ABZ1YXH2</accession>
<keyword evidence="3" id="KW-1185">Reference proteome</keyword>
<feature type="region of interest" description="Disordered" evidence="1">
    <location>
        <begin position="1"/>
        <end position="22"/>
    </location>
</feature>
<sequence>MTGAAEYARGAEQLGYDPEDLPPDGLSDEEYCTFWLADTVGFLEVEKGFFARELAFAWPEVSDEQAVDMWVNGMVPMIWENVTDQLQIDLLDDLLDQDWDAEDALPNFHDAFHLLIPALLVALLRTSGSALVSDLRGVAVKHTGRASWDTVAARQGDPLATILELLAGYGAVVVENDAVRLTPLGLYGTVFQIRQEGCAVPVAD</sequence>
<evidence type="ECO:0008006" key="4">
    <source>
        <dbReference type="Google" id="ProtNLM"/>
    </source>
</evidence>
<evidence type="ECO:0000256" key="1">
    <source>
        <dbReference type="SAM" id="MobiDB-lite"/>
    </source>
</evidence>
<organism evidence="2 3">
    <name type="scientific">Nocardia vinacea</name>
    <dbReference type="NCBI Taxonomy" id="96468"/>
    <lineage>
        <taxon>Bacteria</taxon>
        <taxon>Bacillati</taxon>
        <taxon>Actinomycetota</taxon>
        <taxon>Actinomycetes</taxon>
        <taxon>Mycobacteriales</taxon>
        <taxon>Nocardiaceae</taxon>
        <taxon>Nocardia</taxon>
    </lineage>
</organism>
<dbReference type="RefSeq" id="WP_329412262.1">
    <property type="nucleotide sequence ID" value="NZ_CP109441.1"/>
</dbReference>
<gene>
    <name evidence="2" type="ORF">OG563_07240</name>
</gene>
<protein>
    <recommendedName>
        <fullName evidence="4">DUF1851 domain-containing protein</fullName>
    </recommendedName>
</protein>